<dbReference type="GeneID" id="98673329"/>
<feature type="transmembrane region" description="Helical" evidence="6">
    <location>
        <begin position="125"/>
        <end position="142"/>
    </location>
</feature>
<feature type="transmembrane region" description="Helical" evidence="6">
    <location>
        <begin position="254"/>
        <end position="278"/>
    </location>
</feature>
<sequence>MATTTQRFISFTMGSAPDTERIREVFGSSLCLHVVVAFVVAAVVLLGGWLLIDNVLSIPQGKHSDALFVLVSVCFGLVGTIVSVPFEALLMAHENIVFVSVCQMFNTLVKLGGALLLLCLEADRLRIYAVIMACLPFLLLLMEGSFCLRRYPESRFGVGELGRPVVFKEIGRFAGWVMIGTTCGTLRAQGVSIILNLFWGVVINAANGIATQVSSTLMFFSTSITTSLRPQLVKSAGEGDWNRMNTLVFAACKYPLLLLTLFGIPLIVAMPFVLSLWLKTVPDYSVVFCRLLVLSALFNQATIGLTIGMEACGKVKLIHTIVGGSFLLVLPVGYFFAHIGFPPQSLIWCIVINEIVASILRIILARRLIDLNVSRFFFDVLLRSGAVVAVLFLISYFIWNSVTPGLPMFLILCLTDFILFIVLTLVLGLNRHERLKVVKGMVNRLKFNKI</sequence>
<accession>A0A4Y1X1X2</accession>
<feature type="transmembrane region" description="Helical" evidence="6">
    <location>
        <begin position="30"/>
        <end position="52"/>
    </location>
</feature>
<keyword evidence="2" id="KW-1003">Cell membrane</keyword>
<comment type="subcellular location">
    <subcellularLocation>
        <location evidence="1">Cell membrane</location>
        <topology evidence="1">Multi-pass membrane protein</topology>
    </subcellularLocation>
</comment>
<keyword evidence="5 6" id="KW-0472">Membrane</keyword>
<evidence type="ECO:0000256" key="6">
    <source>
        <dbReference type="SAM" id="Phobius"/>
    </source>
</evidence>
<feature type="transmembrane region" description="Helical" evidence="6">
    <location>
        <begin position="345"/>
        <end position="364"/>
    </location>
</feature>
<evidence type="ECO:0000256" key="5">
    <source>
        <dbReference type="ARBA" id="ARBA00023136"/>
    </source>
</evidence>
<organism evidence="7 8">
    <name type="scientific">Alistipes dispar</name>
    <dbReference type="NCBI Taxonomy" id="2585119"/>
    <lineage>
        <taxon>Bacteria</taxon>
        <taxon>Pseudomonadati</taxon>
        <taxon>Bacteroidota</taxon>
        <taxon>Bacteroidia</taxon>
        <taxon>Bacteroidales</taxon>
        <taxon>Rikenellaceae</taxon>
        <taxon>Alistipes</taxon>
    </lineage>
</organism>
<feature type="transmembrane region" description="Helical" evidence="6">
    <location>
        <begin position="405"/>
        <end position="429"/>
    </location>
</feature>
<evidence type="ECO:0000313" key="8">
    <source>
        <dbReference type="Proteomes" id="UP000319374"/>
    </source>
</evidence>
<dbReference type="EMBL" id="AP019736">
    <property type="protein sequence ID" value="BBL06714.1"/>
    <property type="molecule type" value="Genomic_DNA"/>
</dbReference>
<evidence type="ECO:0000256" key="3">
    <source>
        <dbReference type="ARBA" id="ARBA00022692"/>
    </source>
</evidence>
<feature type="transmembrane region" description="Helical" evidence="6">
    <location>
        <begin position="317"/>
        <end position="339"/>
    </location>
</feature>
<keyword evidence="8" id="KW-1185">Reference proteome</keyword>
<evidence type="ECO:0000256" key="2">
    <source>
        <dbReference type="ARBA" id="ARBA00022475"/>
    </source>
</evidence>
<evidence type="ECO:0000313" key="7">
    <source>
        <dbReference type="EMBL" id="BBL06714.1"/>
    </source>
</evidence>
<dbReference type="Proteomes" id="UP000319374">
    <property type="component" value="Chromosome"/>
</dbReference>
<evidence type="ECO:0008006" key="9">
    <source>
        <dbReference type="Google" id="ProtNLM"/>
    </source>
</evidence>
<name>A0A4Y1X1X2_9BACT</name>
<feature type="transmembrane region" description="Helical" evidence="6">
    <location>
        <begin position="64"/>
        <end position="84"/>
    </location>
</feature>
<reference evidence="8" key="1">
    <citation type="submission" date="2019-06" db="EMBL/GenBank/DDBJ databases">
        <title>Alistipes onderdonkii subsp. vulgaris subsp. nov., Alistipes dispar sp. nov. and Alistipes communis sp. nov., isolated from human faeces, and creation of Alistipes onderdonkii subsp. onderdonkii subsp. nov.</title>
        <authorList>
            <person name="Sakamoto M."/>
            <person name="Ikeyama N."/>
            <person name="Ogata Y."/>
            <person name="Suda W."/>
            <person name="Iino T."/>
            <person name="Hattori M."/>
            <person name="Ohkuma M."/>
        </authorList>
    </citation>
    <scope>NUCLEOTIDE SEQUENCE [LARGE SCALE GENOMIC DNA]</scope>
    <source>
        <strain evidence="8">5CPEGH6</strain>
    </source>
</reference>
<keyword evidence="4 6" id="KW-1133">Transmembrane helix</keyword>
<dbReference type="AlphaFoldDB" id="A0A4Y1X1X2"/>
<dbReference type="RefSeq" id="WP_232522848.1">
    <property type="nucleotide sequence ID" value="NZ_AP019736.1"/>
</dbReference>
<dbReference type="KEGG" id="ada:A5CPEGH6_13520"/>
<evidence type="ECO:0000256" key="4">
    <source>
        <dbReference type="ARBA" id="ARBA00022989"/>
    </source>
</evidence>
<dbReference type="GO" id="GO:0005886">
    <property type="term" value="C:plasma membrane"/>
    <property type="evidence" value="ECO:0007669"/>
    <property type="project" value="UniProtKB-SubCell"/>
</dbReference>
<feature type="transmembrane region" description="Helical" evidence="6">
    <location>
        <begin position="284"/>
        <end position="305"/>
    </location>
</feature>
<proteinExistence type="predicted"/>
<gene>
    <name evidence="7" type="ORF">A5CPEGH6_13520</name>
</gene>
<keyword evidence="3 6" id="KW-0812">Transmembrane</keyword>
<dbReference type="PANTHER" id="PTHR30250:SF26">
    <property type="entry name" value="PSMA PROTEIN"/>
    <property type="match status" value="1"/>
</dbReference>
<feature type="transmembrane region" description="Helical" evidence="6">
    <location>
        <begin position="376"/>
        <end position="399"/>
    </location>
</feature>
<protein>
    <recommendedName>
        <fullName evidence="9">Lipopolysaccharide biosynthesis protein</fullName>
    </recommendedName>
</protein>
<dbReference type="PANTHER" id="PTHR30250">
    <property type="entry name" value="PST FAMILY PREDICTED COLANIC ACID TRANSPORTER"/>
    <property type="match status" value="1"/>
</dbReference>
<dbReference type="InterPro" id="IPR050833">
    <property type="entry name" value="Poly_Biosynth_Transport"/>
</dbReference>
<feature type="transmembrane region" description="Helical" evidence="6">
    <location>
        <begin position="96"/>
        <end position="119"/>
    </location>
</feature>
<evidence type="ECO:0000256" key="1">
    <source>
        <dbReference type="ARBA" id="ARBA00004651"/>
    </source>
</evidence>